<sequence>MRLNRIIIVSFNIYKKLYNILKEIQFHLIIGDERSFHTDSALWESKSFNKITKKKIRKQNMFSSEVVPHQ</sequence>
<dbReference type="KEGG" id="pfd:PFDG_05181"/>
<gene>
    <name evidence="1" type="ORF">PFDG_05181</name>
</gene>
<accession>A0A0L7M9Y0</accession>
<organism evidence="1 2">
    <name type="scientific">Plasmodium falciparum (isolate Dd2)</name>
    <dbReference type="NCBI Taxonomy" id="57267"/>
    <lineage>
        <taxon>Eukaryota</taxon>
        <taxon>Sar</taxon>
        <taxon>Alveolata</taxon>
        <taxon>Apicomplexa</taxon>
        <taxon>Aconoidasida</taxon>
        <taxon>Haemosporida</taxon>
        <taxon>Plasmodiidae</taxon>
        <taxon>Plasmodium</taxon>
        <taxon>Plasmodium (Laverania)</taxon>
    </lineage>
</organism>
<proteinExistence type="predicted"/>
<evidence type="ECO:0000313" key="2">
    <source>
        <dbReference type="Proteomes" id="UP000054282"/>
    </source>
</evidence>
<dbReference type="Proteomes" id="UP000054282">
    <property type="component" value="Unassembled WGS sequence"/>
</dbReference>
<protein>
    <submittedName>
        <fullName evidence="1">Uncharacterized protein</fullName>
    </submittedName>
</protein>
<reference evidence="2" key="2">
    <citation type="submission" date="2006-09" db="EMBL/GenBank/DDBJ databases">
        <title>The genome sequence of Plasmodium falciparum Dd2.</title>
        <authorList>
            <consortium name="The Broad Institute Genome Sequencing Platform"/>
            <person name="Birren B."/>
            <person name="Lander E."/>
            <person name="Galagan J."/>
            <person name="Nusbaum C."/>
            <person name="Devon K."/>
            <person name="Henn M."/>
            <person name="Jaffe D."/>
            <person name="Butler J."/>
            <person name="Alvarez P."/>
            <person name="Gnerre S."/>
            <person name="Grabherr M."/>
            <person name="Kleber M."/>
            <person name="Mauceli E."/>
            <person name="Brockman W."/>
            <person name="MacCallum I.A."/>
            <person name="Rounsley S."/>
            <person name="Young S."/>
            <person name="LaButti K."/>
            <person name="Pushparaj V."/>
            <person name="DeCaprio D."/>
            <person name="Crawford M."/>
            <person name="Koehrsen M."/>
            <person name="Engels R."/>
            <person name="Montgomery P."/>
            <person name="Pearson M."/>
            <person name="Howarth C."/>
            <person name="Larson L."/>
            <person name="Luoma S."/>
            <person name="White J."/>
            <person name="Kodira C."/>
            <person name="Zeng Q."/>
            <person name="O'Leary S."/>
            <person name="Yandava C."/>
            <person name="Alvarado L."/>
            <person name="Wirth D."/>
            <person name="Volkman S."/>
            <person name="Hartl D."/>
        </authorList>
    </citation>
    <scope>NUCLEOTIDE SEQUENCE [LARGE SCALE GENOMIC DNA]</scope>
</reference>
<dbReference type="AlphaFoldDB" id="A0A0L7M9Y0"/>
<evidence type="ECO:0000313" key="1">
    <source>
        <dbReference type="EMBL" id="KOB89631.1"/>
    </source>
</evidence>
<dbReference type="EMBL" id="GG702814">
    <property type="protein sequence ID" value="KOB89631.1"/>
    <property type="molecule type" value="Genomic_DNA"/>
</dbReference>
<reference evidence="2" key="1">
    <citation type="submission" date="2006-09" db="EMBL/GenBank/DDBJ databases">
        <title>Annotation of Plasmodium falciparum Dd2.</title>
        <authorList>
            <consortium name="The Broad Institute Genome Sequencing Platform"/>
            <person name="Volkman S.K."/>
            <person name="Neafsey D.E."/>
            <person name="Dash A.P."/>
            <person name="Chitnis C.E."/>
            <person name="Hartl D.L."/>
            <person name="Young S.K."/>
            <person name="Zeng Q."/>
            <person name="Koehrsen M."/>
            <person name="Alvarado L."/>
            <person name="Berlin A."/>
            <person name="Borenstein D."/>
            <person name="Chapman S.B."/>
            <person name="Chen Z."/>
            <person name="Engels R."/>
            <person name="Freedman E."/>
            <person name="Gellesch M."/>
            <person name="Goldberg J."/>
            <person name="Griggs A."/>
            <person name="Gujja S."/>
            <person name="Heilman E.R."/>
            <person name="Heiman D.I."/>
            <person name="Howarth C."/>
            <person name="Jen D."/>
            <person name="Larson L."/>
            <person name="Mehta T."/>
            <person name="Neiman D."/>
            <person name="Park D."/>
            <person name="Pearson M."/>
            <person name="Roberts A."/>
            <person name="Saif S."/>
            <person name="Shea T."/>
            <person name="Shenoy N."/>
            <person name="Sisk P."/>
            <person name="Stolte C."/>
            <person name="Sykes S."/>
            <person name="Walk T."/>
            <person name="White J."/>
            <person name="Yandava C."/>
            <person name="Haas B."/>
            <person name="Henn M.R."/>
            <person name="Nusbaum C."/>
            <person name="Birren B."/>
        </authorList>
    </citation>
    <scope>NUCLEOTIDE SEQUENCE [LARGE SCALE GENOMIC DNA]</scope>
</reference>
<name>A0A0L7M9Y0_PLAF4</name>